<accession>M1HUR4</accession>
<dbReference type="Proteomes" id="UP000247091">
    <property type="component" value="Segment"/>
</dbReference>
<reference evidence="1 2" key="1">
    <citation type="submission" date="2012-10" db="EMBL/GenBank/DDBJ databases">
        <title>Towards defining the chloroviruses: a genomic journey through a genus of large DNA viruses.</title>
        <authorList>
            <person name="Jeanniard A."/>
            <person name="Dunigan D.D."/>
            <person name="Gurnon J.R."/>
            <person name="Agarkova I."/>
            <person name="Kang M."/>
            <person name="Vitek J."/>
            <person name="Duncan G."/>
            <person name="McClung O.W."/>
            <person name="Larsen M."/>
            <person name="Claverie J.-M."/>
            <person name="Van Etten J.L."/>
            <person name="Blanc G."/>
        </authorList>
    </citation>
    <scope>NUCLEOTIDE SEQUENCE [LARGE SCALE GENOMIC DNA]</scope>
</reference>
<evidence type="ECO:0000313" key="2">
    <source>
        <dbReference type="Proteomes" id="UP000247091"/>
    </source>
</evidence>
<evidence type="ECO:0000313" key="1">
    <source>
        <dbReference type="EMBL" id="AGE53929.1"/>
    </source>
</evidence>
<name>M1HUR4_PBCVI</name>
<dbReference type="EMBL" id="JX997169">
    <property type="protein sequence ID" value="AGE53929.1"/>
    <property type="molecule type" value="Genomic_DNA"/>
</dbReference>
<protein>
    <submittedName>
        <fullName evidence="1">Uncharacterized protein</fullName>
    </submittedName>
</protein>
<gene>
    <name evidence="1" type="primary">IL-3A_480R</name>
    <name evidence="1" type="ORF">PBCVIL3A_480R</name>
</gene>
<organism evidence="1 2">
    <name type="scientific">Paramecium bursaria Chlorella virus IL3A</name>
    <name type="common">PBCV-IL3A</name>
    <dbReference type="NCBI Taxonomy" id="46019"/>
    <lineage>
        <taxon>Viruses</taxon>
        <taxon>Varidnaviria</taxon>
        <taxon>Bamfordvirae</taxon>
        <taxon>Nucleocytoviricota</taxon>
        <taxon>Megaviricetes</taxon>
        <taxon>Algavirales</taxon>
        <taxon>Phycodnaviridae</taxon>
        <taxon>Chlorovirus</taxon>
        <taxon>Chlorovirus illinoense</taxon>
    </lineage>
</organism>
<proteinExistence type="predicted"/>
<organismHost>
    <name type="scientific">Chlorella</name>
    <dbReference type="NCBI Taxonomy" id="3071"/>
</organismHost>
<sequence>MNAVWFSLFFAVCGAIYFIKRYPPSMVEHNPPTKGDNKKSPTCESILSIQRILDNYKISKKYETLIHSMTLMLYQSRMDGDTTLIDIIPSNHEDVQEIGKEVIEKYKTLDHTSSVLYHFLAGIVETEMENIRLDHMIPYQEKQTIRKLIDVFYFKEI</sequence>